<dbReference type="Gene3D" id="2.130.10.10">
    <property type="entry name" value="YVTN repeat-like/Quinoprotein amine dehydrogenase"/>
    <property type="match status" value="1"/>
</dbReference>
<dbReference type="InterPro" id="IPR000601">
    <property type="entry name" value="PKD_dom"/>
</dbReference>
<protein>
    <recommendedName>
        <fullName evidence="1">PKD domain-containing protein</fullName>
    </recommendedName>
</protein>
<dbReference type="InterPro" id="IPR011047">
    <property type="entry name" value="Quinoprotein_ADH-like_sf"/>
</dbReference>
<dbReference type="SUPFAM" id="SSF49299">
    <property type="entry name" value="PKD domain"/>
    <property type="match status" value="2"/>
</dbReference>
<dbReference type="EMBL" id="LNQE01001590">
    <property type="protein sequence ID" value="KUG15073.1"/>
    <property type="molecule type" value="Genomic_DNA"/>
</dbReference>
<dbReference type="SUPFAM" id="SSF81296">
    <property type="entry name" value="E set domains"/>
    <property type="match status" value="1"/>
</dbReference>
<dbReference type="PROSITE" id="PS50093">
    <property type="entry name" value="PKD"/>
    <property type="match status" value="3"/>
</dbReference>
<feature type="domain" description="PKD" evidence="1">
    <location>
        <begin position="736"/>
        <end position="812"/>
    </location>
</feature>
<evidence type="ECO:0000259" key="1">
    <source>
        <dbReference type="PROSITE" id="PS50093"/>
    </source>
</evidence>
<feature type="domain" description="PKD" evidence="1">
    <location>
        <begin position="839"/>
        <end position="916"/>
    </location>
</feature>
<accession>A0A0W8F2M0</accession>
<proteinExistence type="predicted"/>
<dbReference type="Gene3D" id="2.40.128.630">
    <property type="match status" value="1"/>
</dbReference>
<dbReference type="PANTHER" id="PTHR34512:SF30">
    <property type="entry name" value="OUTER MEMBRANE PROTEIN ASSEMBLY FACTOR BAMB"/>
    <property type="match status" value="1"/>
</dbReference>
<dbReference type="Pfam" id="PF18911">
    <property type="entry name" value="PKD_4"/>
    <property type="match status" value="3"/>
</dbReference>
<dbReference type="InterPro" id="IPR013783">
    <property type="entry name" value="Ig-like_fold"/>
</dbReference>
<dbReference type="Gene3D" id="2.60.40.10">
    <property type="entry name" value="Immunoglobulins"/>
    <property type="match status" value="4"/>
</dbReference>
<gene>
    <name evidence="2" type="ORF">ASZ90_015269</name>
</gene>
<dbReference type="CDD" id="cd00146">
    <property type="entry name" value="PKD"/>
    <property type="match status" value="3"/>
</dbReference>
<dbReference type="SMART" id="SM00564">
    <property type="entry name" value="PQQ"/>
    <property type="match status" value="10"/>
</dbReference>
<dbReference type="SUPFAM" id="SSF49265">
    <property type="entry name" value="Fibronectin type III"/>
    <property type="match status" value="1"/>
</dbReference>
<dbReference type="Gene3D" id="2.140.10.10">
    <property type="entry name" value="Quinoprotein alcohol dehydrogenase-like superfamily"/>
    <property type="match status" value="1"/>
</dbReference>
<dbReference type="InterPro" id="IPR002372">
    <property type="entry name" value="PQQ_rpt_dom"/>
</dbReference>
<dbReference type="InterPro" id="IPR035986">
    <property type="entry name" value="PKD_dom_sf"/>
</dbReference>
<feature type="domain" description="PKD" evidence="1">
    <location>
        <begin position="648"/>
        <end position="734"/>
    </location>
</feature>
<dbReference type="InterPro" id="IPR022409">
    <property type="entry name" value="PKD/Chitinase_dom"/>
</dbReference>
<dbReference type="InterPro" id="IPR036116">
    <property type="entry name" value="FN3_sf"/>
</dbReference>
<dbReference type="SMART" id="SM00089">
    <property type="entry name" value="PKD"/>
    <property type="match status" value="3"/>
</dbReference>
<dbReference type="InterPro" id="IPR015943">
    <property type="entry name" value="WD40/YVTN_repeat-like_dom_sf"/>
</dbReference>
<dbReference type="SUPFAM" id="SSF50998">
    <property type="entry name" value="Quinoprotein alcohol dehydrogenase-like"/>
    <property type="match status" value="3"/>
</dbReference>
<dbReference type="InterPro" id="IPR018391">
    <property type="entry name" value="PQQ_b-propeller_rpt"/>
</dbReference>
<dbReference type="PANTHER" id="PTHR34512">
    <property type="entry name" value="CELL SURFACE PROTEIN"/>
    <property type="match status" value="1"/>
</dbReference>
<dbReference type="AlphaFoldDB" id="A0A0W8F2M0"/>
<dbReference type="InterPro" id="IPR014756">
    <property type="entry name" value="Ig_E-set"/>
</dbReference>
<reference evidence="2" key="1">
    <citation type="journal article" date="2015" name="Proc. Natl. Acad. Sci. U.S.A.">
        <title>Networks of energetic and metabolic interactions define dynamics in microbial communities.</title>
        <authorList>
            <person name="Embree M."/>
            <person name="Liu J.K."/>
            <person name="Al-Bassam M.M."/>
            <person name="Zengler K."/>
        </authorList>
    </citation>
    <scope>NUCLEOTIDE SEQUENCE</scope>
</reference>
<name>A0A0W8F2M0_9ZZZZ</name>
<comment type="caution">
    <text evidence="2">The sequence shown here is derived from an EMBL/GenBank/DDBJ whole genome shotgun (WGS) entry which is preliminary data.</text>
</comment>
<dbReference type="Pfam" id="PF13360">
    <property type="entry name" value="PQQ_2"/>
    <property type="match status" value="3"/>
</dbReference>
<organism evidence="2">
    <name type="scientific">hydrocarbon metagenome</name>
    <dbReference type="NCBI Taxonomy" id="938273"/>
    <lineage>
        <taxon>unclassified sequences</taxon>
        <taxon>metagenomes</taxon>
        <taxon>ecological metagenomes</taxon>
    </lineage>
</organism>
<dbReference type="Gene3D" id="2.40.10.480">
    <property type="match status" value="2"/>
</dbReference>
<dbReference type="FunFam" id="2.60.40.10:FF:000270">
    <property type="entry name" value="Cell surface protein"/>
    <property type="match status" value="2"/>
</dbReference>
<sequence>MVYIGSYDGNLYALDAVSGDLLWAYATGSAVRSSPSVANGVVYLGTNAGTITSLDAGTGDLLRDYATDETAFSSPAIANGVVYIQGMGTGYLYALATLPDEPPASVTGLHPTTNNGAEVTWAWSDPAMLGFSHVMVSLDGVFQGEVEAGTETWTATNLAPSTAYTIGIKTVNKKGAINATMVTHTATTGSISIASLDPASVVEDDPAFTLSVHGTGFTPTCTILWNGEEQSTSYLQADHLSMDVPAEYVAHSRRVTITVYDPASGESSNAGILPVTDNPATAMARKFRSDLSNSGVYDDGGRRPVPTLLWTYTTGLTVSSSPSVVDGTVYIGSLDRNLYVLDATTGALLWQYDTGERNDYVSSSPAVSNGVAYIGGLKYKIHAVDAYSGELLWNYKQPIRTTMRSSVSSSATVADGVVLIGNMDGTLYAFSEETGDLLWNHAFTPSQYDEHRILSSPAVAGGVVYVNTYGGGLYALDASTGAVLWNYRAEGENGAYSSPAVANGVVYVGSGYANKKLYAVDALTGDLIWDFTTGGSVSSSPAVANGVLFFGSNDNTTYALDATTGDLLWNFTTGGRVISSPAVANGVVYFGSYDNTTYALDASTGALIWSYATGGRVTSSPAVANGIVYFGCGDGTVYALGTLPLDPPVAAFTSDVTSGDAPLEVLFSDTSTGIVTTRSWDFGDGTTAWANETLTVSHTYLFPGTFTVSLTAGNIDGQDTMTKTGYIQVNPMGSPPRAWFTASPMMGSGPLIVSFTDRSMGTPTGWEWDFGDGNTSSERNPGHTYATTGKYTPTLTVFNSGGRSSYSSFVWVSGGTVVPTVTPTPTISPKPTVPLGKPPISFFAVSKSFGLAPTTVQFIDWSFNSPNSWHWDFGDGTTSNLQNPSNTFVNPGTYPVSLTVTNAYGESTTLRRVYVR</sequence>
<evidence type="ECO:0000313" key="2">
    <source>
        <dbReference type="EMBL" id="KUG15073.1"/>
    </source>
</evidence>